<dbReference type="InterPro" id="IPR036097">
    <property type="entry name" value="HisK_dim/P_sf"/>
</dbReference>
<keyword evidence="10" id="KW-0547">Nucleotide-binding</keyword>
<proteinExistence type="predicted"/>
<evidence type="ECO:0000259" key="8">
    <source>
        <dbReference type="PROSITE" id="PS50109"/>
    </source>
</evidence>
<evidence type="ECO:0000256" key="7">
    <source>
        <dbReference type="SAM" id="Phobius"/>
    </source>
</evidence>
<dbReference type="InterPro" id="IPR011006">
    <property type="entry name" value="CheY-like_superfamily"/>
</dbReference>
<dbReference type="Proteomes" id="UP001172778">
    <property type="component" value="Unassembled WGS sequence"/>
</dbReference>
<gene>
    <name evidence="10" type="ORF">PZA18_20805</name>
</gene>
<evidence type="ECO:0000256" key="3">
    <source>
        <dbReference type="ARBA" id="ARBA00022553"/>
    </source>
</evidence>
<dbReference type="PANTHER" id="PTHR43047">
    <property type="entry name" value="TWO-COMPONENT HISTIDINE PROTEIN KINASE"/>
    <property type="match status" value="1"/>
</dbReference>
<dbReference type="EC" id="2.7.13.3" evidence="2"/>
<evidence type="ECO:0000256" key="2">
    <source>
        <dbReference type="ARBA" id="ARBA00012438"/>
    </source>
</evidence>
<reference evidence="10" key="1">
    <citation type="submission" date="2023-03" db="EMBL/GenBank/DDBJ databases">
        <title>Chitinimonas shenzhenensis gen. nov., sp. nov., a novel member of family Burkholderiaceae isolated from activated sludge collected in Shen Zhen, China.</title>
        <authorList>
            <person name="Wang X."/>
        </authorList>
    </citation>
    <scope>NUCLEOTIDE SEQUENCE</scope>
    <source>
        <strain evidence="10">DQS-5</strain>
    </source>
</reference>
<dbReference type="InterPro" id="IPR036890">
    <property type="entry name" value="HATPase_C_sf"/>
</dbReference>
<evidence type="ECO:0000313" key="10">
    <source>
        <dbReference type="EMBL" id="MDK2126485.1"/>
    </source>
</evidence>
<dbReference type="EMBL" id="JARRAF010000039">
    <property type="protein sequence ID" value="MDK2126485.1"/>
    <property type="molecule type" value="Genomic_DNA"/>
</dbReference>
<keyword evidence="3 6" id="KW-0597">Phosphoprotein</keyword>
<keyword evidence="11" id="KW-1185">Reference proteome</keyword>
<dbReference type="RefSeq" id="WP_284102804.1">
    <property type="nucleotide sequence ID" value="NZ_JARRAF010000039.1"/>
</dbReference>
<name>A0ABT7E2F2_9NEIS</name>
<dbReference type="Gene3D" id="3.30.565.10">
    <property type="entry name" value="Histidine kinase-like ATPase, C-terminal domain"/>
    <property type="match status" value="1"/>
</dbReference>
<feature type="modified residue" description="4-aspartylphosphate" evidence="6">
    <location>
        <position position="510"/>
    </location>
</feature>
<dbReference type="InterPro" id="IPR005467">
    <property type="entry name" value="His_kinase_dom"/>
</dbReference>
<dbReference type="SUPFAM" id="SSF55874">
    <property type="entry name" value="ATPase domain of HSP90 chaperone/DNA topoisomerase II/histidine kinase"/>
    <property type="match status" value="1"/>
</dbReference>
<dbReference type="Pfam" id="PF02518">
    <property type="entry name" value="HATPase_c"/>
    <property type="match status" value="1"/>
</dbReference>
<dbReference type="Pfam" id="PF00072">
    <property type="entry name" value="Response_reg"/>
    <property type="match status" value="1"/>
</dbReference>
<dbReference type="InterPro" id="IPR003661">
    <property type="entry name" value="HisK_dim/P_dom"/>
</dbReference>
<dbReference type="PROSITE" id="PS50110">
    <property type="entry name" value="RESPONSE_REGULATORY"/>
    <property type="match status" value="1"/>
</dbReference>
<dbReference type="Pfam" id="PF00512">
    <property type="entry name" value="HisKA"/>
    <property type="match status" value="1"/>
</dbReference>
<dbReference type="PRINTS" id="PR00344">
    <property type="entry name" value="BCTRLSENSOR"/>
</dbReference>
<dbReference type="PANTHER" id="PTHR43047:SF72">
    <property type="entry name" value="OSMOSENSING HISTIDINE PROTEIN KINASE SLN1"/>
    <property type="match status" value="1"/>
</dbReference>
<keyword evidence="7" id="KW-0812">Transmembrane</keyword>
<keyword evidence="7" id="KW-0472">Membrane</keyword>
<dbReference type="SUPFAM" id="SSF52172">
    <property type="entry name" value="CheY-like"/>
    <property type="match status" value="1"/>
</dbReference>
<feature type="transmembrane region" description="Helical" evidence="7">
    <location>
        <begin position="186"/>
        <end position="206"/>
    </location>
</feature>
<feature type="domain" description="Response regulatory" evidence="9">
    <location>
        <begin position="460"/>
        <end position="578"/>
    </location>
</feature>
<evidence type="ECO:0000259" key="9">
    <source>
        <dbReference type="PROSITE" id="PS50110"/>
    </source>
</evidence>
<protein>
    <recommendedName>
        <fullName evidence="2">histidine kinase</fullName>
        <ecNumber evidence="2">2.7.13.3</ecNumber>
    </recommendedName>
</protein>
<dbReference type="SMART" id="SM00387">
    <property type="entry name" value="HATPase_c"/>
    <property type="match status" value="1"/>
</dbReference>
<keyword evidence="4" id="KW-0808">Transferase</keyword>
<evidence type="ECO:0000313" key="11">
    <source>
        <dbReference type="Proteomes" id="UP001172778"/>
    </source>
</evidence>
<keyword evidence="7" id="KW-1133">Transmembrane helix</keyword>
<dbReference type="CDD" id="cd00082">
    <property type="entry name" value="HisKA"/>
    <property type="match status" value="1"/>
</dbReference>
<dbReference type="Gene3D" id="3.40.50.2300">
    <property type="match status" value="1"/>
</dbReference>
<dbReference type="InterPro" id="IPR003594">
    <property type="entry name" value="HATPase_dom"/>
</dbReference>
<comment type="catalytic activity">
    <reaction evidence="1">
        <text>ATP + protein L-histidine = ADP + protein N-phospho-L-histidine.</text>
        <dbReference type="EC" id="2.7.13.3"/>
    </reaction>
</comment>
<organism evidence="10 11">
    <name type="scientific">Parachitinimonas caeni</name>
    <dbReference type="NCBI Taxonomy" id="3031301"/>
    <lineage>
        <taxon>Bacteria</taxon>
        <taxon>Pseudomonadati</taxon>
        <taxon>Pseudomonadota</taxon>
        <taxon>Betaproteobacteria</taxon>
        <taxon>Neisseriales</taxon>
        <taxon>Chitinibacteraceae</taxon>
        <taxon>Parachitinimonas</taxon>
    </lineage>
</organism>
<dbReference type="InterPro" id="IPR004358">
    <property type="entry name" value="Sig_transdc_His_kin-like_C"/>
</dbReference>
<keyword evidence="5" id="KW-0418">Kinase</keyword>
<dbReference type="SMART" id="SM00448">
    <property type="entry name" value="REC"/>
    <property type="match status" value="1"/>
</dbReference>
<accession>A0ABT7E2F2</accession>
<dbReference type="GO" id="GO:0005524">
    <property type="term" value="F:ATP binding"/>
    <property type="evidence" value="ECO:0007669"/>
    <property type="project" value="UniProtKB-KW"/>
</dbReference>
<dbReference type="PROSITE" id="PS50109">
    <property type="entry name" value="HIS_KIN"/>
    <property type="match status" value="1"/>
</dbReference>
<dbReference type="SMART" id="SM00388">
    <property type="entry name" value="HisKA"/>
    <property type="match status" value="1"/>
</dbReference>
<evidence type="ECO:0000256" key="6">
    <source>
        <dbReference type="PROSITE-ProRule" id="PRU00169"/>
    </source>
</evidence>
<comment type="caution">
    <text evidence="10">The sequence shown here is derived from an EMBL/GenBank/DDBJ whole genome shotgun (WGS) entry which is preliminary data.</text>
</comment>
<dbReference type="InterPro" id="IPR001789">
    <property type="entry name" value="Sig_transdc_resp-reg_receiver"/>
</dbReference>
<dbReference type="SUPFAM" id="SSF47384">
    <property type="entry name" value="Homodimeric domain of signal transducing histidine kinase"/>
    <property type="match status" value="1"/>
</dbReference>
<dbReference type="Gene3D" id="1.10.287.130">
    <property type="match status" value="1"/>
</dbReference>
<sequence length="592" mass="65151">MMTRGRALPKISSHGVLLIALISALVLLYLGIGKVQNDQETVMSEQSNPSADNAPWTYYQLSVEFERLRRSLLEGVPASLLATQWELFVSRYLILRDGRDSLVLVAQGEAAQQQQLFADLDVLVSWTDGWIKDATPDDARRRQLIHRLAALEPVLTDQSLAVNRATGAAISARKDMVRHYSQMNRWMTHAQACIMAIFVLTVWWVIRRDTLRSNDLEQARQRAESAAQTKTRFLANMSHELRSPLNAILGLGQNLLSDRSASKSAQEATAVIVASAQELLALINDLLTLAQSEAGKLVCHNTAFSPAHLAESLKDELEILASEKGLNLYLDLRDDLPALVEADRTKLRQILINVISNAIKFTRRGHVTVTLAYEGDELQMTVLDTGCGMTHEQMRSAFSRFSAGGAQRGTGLGLEITKQLVEVMGGEIKLAGEIDVGTKVSIRLPAPAIARVVPDQSRIGMLIVDDMSMNRMVVRSLLSAWRQIQWYEASTGIEAVDRVRQGGIDVVLMDVHMEGMDGLTATAAIRALPGPEARTLIIGLTAADNPDWESQGLAAGMDDFLVKPINEVDLQRRIHQALSAKAKGEESNHVYA</sequence>
<dbReference type="CDD" id="cd17546">
    <property type="entry name" value="REC_hyHK_CKI1_RcsC-like"/>
    <property type="match status" value="1"/>
</dbReference>
<feature type="domain" description="Histidine kinase" evidence="8">
    <location>
        <begin position="236"/>
        <end position="448"/>
    </location>
</feature>
<evidence type="ECO:0000256" key="1">
    <source>
        <dbReference type="ARBA" id="ARBA00000085"/>
    </source>
</evidence>
<keyword evidence="10" id="KW-0067">ATP-binding</keyword>
<evidence type="ECO:0000256" key="4">
    <source>
        <dbReference type="ARBA" id="ARBA00022679"/>
    </source>
</evidence>
<evidence type="ECO:0000256" key="5">
    <source>
        <dbReference type="ARBA" id="ARBA00022777"/>
    </source>
</evidence>